<keyword evidence="2" id="KW-1185">Reference proteome</keyword>
<organism evidence="1 2">
    <name type="scientific">Izhakiella australiensis</name>
    <dbReference type="NCBI Taxonomy" id="1926881"/>
    <lineage>
        <taxon>Bacteria</taxon>
        <taxon>Pseudomonadati</taxon>
        <taxon>Pseudomonadota</taxon>
        <taxon>Gammaproteobacteria</taxon>
        <taxon>Enterobacterales</taxon>
        <taxon>Erwiniaceae</taxon>
        <taxon>Izhakiella</taxon>
    </lineage>
</organism>
<dbReference type="OrthoDB" id="5124088at2"/>
<dbReference type="Proteomes" id="UP000190667">
    <property type="component" value="Unassembled WGS sequence"/>
</dbReference>
<proteinExistence type="predicted"/>
<sequence length="113" mass="13158">MARKTIVKRASKYWPRAERLDSAIHVINEDEGIHTEPVMAYTTEEKIVEDESQRQQRFEKELAELCDKMPLAESMNELKKLFQAAYKMTSGMPHQKNVQSIYADAKNKLEITQ</sequence>
<comment type="caution">
    <text evidence="1">The sequence shown here is derived from an EMBL/GenBank/DDBJ whole genome shotgun (WGS) entry which is preliminary data.</text>
</comment>
<dbReference type="STRING" id="1926881.BTJ39_24030"/>
<dbReference type="AlphaFoldDB" id="A0A1S8Y3R1"/>
<reference evidence="1 2" key="1">
    <citation type="submission" date="2016-12" db="EMBL/GenBank/DDBJ databases">
        <title>Izhakiella australiana sp. nov. of genus Izhakiella isolated from Australian desert.</title>
        <authorList>
            <person name="Ji M."/>
        </authorList>
    </citation>
    <scope>NUCLEOTIDE SEQUENCE [LARGE SCALE GENOMIC DNA]</scope>
    <source>
        <strain evidence="1 2">D4N98</strain>
    </source>
</reference>
<gene>
    <name evidence="1" type="ORF">BTJ39_24030</name>
</gene>
<evidence type="ECO:0000313" key="1">
    <source>
        <dbReference type="EMBL" id="OON33555.1"/>
    </source>
</evidence>
<name>A0A1S8Y3R1_9GAMM</name>
<evidence type="ECO:0000313" key="2">
    <source>
        <dbReference type="Proteomes" id="UP000190667"/>
    </source>
</evidence>
<protein>
    <submittedName>
        <fullName evidence="1">Uncharacterized protein</fullName>
    </submittedName>
</protein>
<dbReference type="EMBL" id="MRUL01000046">
    <property type="protein sequence ID" value="OON33555.1"/>
    <property type="molecule type" value="Genomic_DNA"/>
</dbReference>
<accession>A0A1S8Y3R1</accession>